<keyword evidence="6 9" id="KW-0378">Hydrolase</keyword>
<organism evidence="12 13">
    <name type="scientific">Deinococcus wulumuqiensis</name>
    <dbReference type="NCBI Taxonomy" id="980427"/>
    <lineage>
        <taxon>Bacteria</taxon>
        <taxon>Thermotogati</taxon>
        <taxon>Deinococcota</taxon>
        <taxon>Deinococci</taxon>
        <taxon>Deinococcales</taxon>
        <taxon>Deinococcaceae</taxon>
        <taxon>Deinococcus</taxon>
    </lineage>
</organism>
<feature type="region of interest" description="Disordered" evidence="11">
    <location>
        <begin position="164"/>
        <end position="183"/>
    </location>
</feature>
<keyword evidence="7 9" id="KW-1133">Transmembrane helix</keyword>
<protein>
    <recommendedName>
        <fullName evidence="9">Lipoprotein signal peptidase</fullName>
        <ecNumber evidence="9">3.4.23.36</ecNumber>
    </recommendedName>
    <alternativeName>
        <fullName evidence="9">Prolipoprotein signal peptidase</fullName>
    </alternativeName>
    <alternativeName>
        <fullName evidence="9">Signal peptidase II</fullName>
        <shortName evidence="9">SPase II</shortName>
    </alternativeName>
</protein>
<comment type="similarity">
    <text evidence="1 9 10">Belongs to the peptidase A8 family.</text>
</comment>
<evidence type="ECO:0000256" key="11">
    <source>
        <dbReference type="SAM" id="MobiDB-lite"/>
    </source>
</evidence>
<keyword evidence="8 9" id="KW-0472">Membrane</keyword>
<evidence type="ECO:0000256" key="6">
    <source>
        <dbReference type="ARBA" id="ARBA00022801"/>
    </source>
</evidence>
<feature type="active site" evidence="9">
    <location>
        <position position="143"/>
    </location>
</feature>
<feature type="transmembrane region" description="Helical" evidence="9">
    <location>
        <begin position="136"/>
        <end position="156"/>
    </location>
</feature>
<evidence type="ECO:0000256" key="9">
    <source>
        <dbReference type="HAMAP-Rule" id="MF_00161"/>
    </source>
</evidence>
<dbReference type="EC" id="3.4.23.36" evidence="9"/>
<dbReference type="GO" id="GO:0006508">
    <property type="term" value="P:proteolysis"/>
    <property type="evidence" value="ECO:0007669"/>
    <property type="project" value="UniProtKB-KW"/>
</dbReference>
<dbReference type="AlphaFoldDB" id="A0A345ILF7"/>
<sequence length="183" mass="19177">MLQSGVPRLVLLALTILCVVLDLALKSWARAELPGEVRPWLPGVLDLTLAYNTGAAWSLLSGAALPLALMRAAVGLGLVVFLLRRAQPTGYAVALSLIAGGALGNAIDGLSAGRVTDMLLSPALSRVTRALGQGDFPVFNLADVWVVGGVLLLLFVSVREDRRRGQVPAPSPEEPSSNRHPSA</sequence>
<dbReference type="NCBIfam" id="TIGR00077">
    <property type="entry name" value="lspA"/>
    <property type="match status" value="1"/>
</dbReference>
<feature type="transmembrane region" description="Helical" evidence="9">
    <location>
        <begin position="90"/>
        <end position="116"/>
    </location>
</feature>
<evidence type="ECO:0000256" key="10">
    <source>
        <dbReference type="RuleBase" id="RU004181"/>
    </source>
</evidence>
<feature type="transmembrane region" description="Helical" evidence="9">
    <location>
        <begin position="55"/>
        <end position="83"/>
    </location>
</feature>
<name>A0A345ILF7_9DEIO</name>
<evidence type="ECO:0000256" key="4">
    <source>
        <dbReference type="ARBA" id="ARBA00022692"/>
    </source>
</evidence>
<keyword evidence="12" id="KW-0614">Plasmid</keyword>
<comment type="pathway">
    <text evidence="9">Protein modification; lipoprotein biosynthesis (signal peptide cleavage).</text>
</comment>
<dbReference type="NCBIfam" id="NF011359">
    <property type="entry name" value="PRK14777.1"/>
    <property type="match status" value="1"/>
</dbReference>
<dbReference type="UniPathway" id="UPA00665"/>
<dbReference type="EMBL" id="CP031162">
    <property type="protein sequence ID" value="AXH00530.1"/>
    <property type="molecule type" value="Genomic_DNA"/>
</dbReference>
<evidence type="ECO:0000256" key="1">
    <source>
        <dbReference type="ARBA" id="ARBA00006139"/>
    </source>
</evidence>
<dbReference type="PRINTS" id="PR00781">
    <property type="entry name" value="LIPOSIGPTASE"/>
</dbReference>
<accession>A0A345ILF7</accession>
<keyword evidence="3 9" id="KW-0645">Protease</keyword>
<keyword evidence="5 9" id="KW-0064">Aspartyl protease</keyword>
<feature type="compositionally biased region" description="Polar residues" evidence="11">
    <location>
        <begin position="174"/>
        <end position="183"/>
    </location>
</feature>
<reference evidence="12 13" key="1">
    <citation type="submission" date="2018-07" db="EMBL/GenBank/DDBJ databases">
        <title>Complete Genome and Methylome Analysis of Deinococcus wulumuqiensis NEB 479.</title>
        <authorList>
            <person name="Fomenkov A."/>
            <person name="Luyten Y."/>
            <person name="Vincze T."/>
            <person name="Anton B.P."/>
            <person name="Clark T."/>
            <person name="Roberts R.J."/>
            <person name="Morgan R.D."/>
        </authorList>
    </citation>
    <scope>NUCLEOTIDE SEQUENCE [LARGE SCALE GENOMIC DNA]</scope>
    <source>
        <strain evidence="12 13">NEB 479</strain>
        <plasmid evidence="13">Plasmid pdrdiv</plasmid>
    </source>
</reference>
<dbReference type="HAMAP" id="MF_00161">
    <property type="entry name" value="LspA"/>
    <property type="match status" value="1"/>
</dbReference>
<keyword evidence="2 9" id="KW-1003">Cell membrane</keyword>
<evidence type="ECO:0000256" key="2">
    <source>
        <dbReference type="ARBA" id="ARBA00022475"/>
    </source>
</evidence>
<geneLocation type="plasmid" evidence="13">
    <name>pdrdiv</name>
</geneLocation>
<dbReference type="Proteomes" id="UP000253744">
    <property type="component" value="Plasmid pDrdIV"/>
</dbReference>
<comment type="subcellular location">
    <subcellularLocation>
        <location evidence="9">Cell membrane</location>
        <topology evidence="9">Multi-pass membrane protein</topology>
    </subcellularLocation>
</comment>
<evidence type="ECO:0000256" key="5">
    <source>
        <dbReference type="ARBA" id="ARBA00022750"/>
    </source>
</evidence>
<dbReference type="GO" id="GO:0004190">
    <property type="term" value="F:aspartic-type endopeptidase activity"/>
    <property type="evidence" value="ECO:0007669"/>
    <property type="project" value="UniProtKB-UniRule"/>
</dbReference>
<dbReference type="PANTHER" id="PTHR33695:SF1">
    <property type="entry name" value="LIPOPROTEIN SIGNAL PEPTIDASE"/>
    <property type="match status" value="1"/>
</dbReference>
<comment type="function">
    <text evidence="9">This protein specifically catalyzes the removal of signal peptides from prolipoproteins.</text>
</comment>
<evidence type="ECO:0000256" key="3">
    <source>
        <dbReference type="ARBA" id="ARBA00022670"/>
    </source>
</evidence>
<dbReference type="KEGG" id="dwu:DVJ83_15220"/>
<dbReference type="GO" id="GO:0005886">
    <property type="term" value="C:plasma membrane"/>
    <property type="evidence" value="ECO:0007669"/>
    <property type="project" value="UniProtKB-SubCell"/>
</dbReference>
<dbReference type="PANTHER" id="PTHR33695">
    <property type="entry name" value="LIPOPROTEIN SIGNAL PEPTIDASE"/>
    <property type="match status" value="1"/>
</dbReference>
<gene>
    <name evidence="9 12" type="primary">lspA</name>
    <name evidence="12" type="ORF">DVJ83_15220</name>
</gene>
<feature type="active site" evidence="9">
    <location>
        <position position="117"/>
    </location>
</feature>
<comment type="catalytic activity">
    <reaction evidence="9">
        <text>Release of signal peptides from bacterial membrane prolipoproteins. Hydrolyzes -Xaa-Yaa-Zaa-|-(S,diacylglyceryl)Cys-, in which Xaa is hydrophobic (preferably Leu), and Yaa (Ala or Ser) and Zaa (Gly or Ala) have small, neutral side chains.</text>
        <dbReference type="EC" id="3.4.23.36"/>
    </reaction>
</comment>
<comment type="caution">
    <text evidence="9">Lacks conserved residue(s) required for the propagation of feature annotation.</text>
</comment>
<evidence type="ECO:0000313" key="12">
    <source>
        <dbReference type="EMBL" id="AXH00530.1"/>
    </source>
</evidence>
<evidence type="ECO:0000256" key="8">
    <source>
        <dbReference type="ARBA" id="ARBA00023136"/>
    </source>
</evidence>
<proteinExistence type="inferred from homology"/>
<dbReference type="STRING" id="1288484.GCA_000348665_02734"/>
<dbReference type="Pfam" id="PF01252">
    <property type="entry name" value="Peptidase_A8"/>
    <property type="match status" value="1"/>
</dbReference>
<evidence type="ECO:0000256" key="7">
    <source>
        <dbReference type="ARBA" id="ARBA00022989"/>
    </source>
</evidence>
<evidence type="ECO:0000313" key="13">
    <source>
        <dbReference type="Proteomes" id="UP000253744"/>
    </source>
</evidence>
<dbReference type="InterPro" id="IPR001872">
    <property type="entry name" value="Peptidase_A8"/>
</dbReference>
<keyword evidence="4 9" id="KW-0812">Transmembrane</keyword>